<name>A0ABD5CTF5_9BURK</name>
<accession>A0ABD5CTF5</accession>
<dbReference type="InterPro" id="IPR022272">
    <property type="entry name" value="Lipocalin_CS"/>
</dbReference>
<dbReference type="InterPro" id="IPR047202">
    <property type="entry name" value="Lipocalin_Blc-like_dom"/>
</dbReference>
<comment type="similarity">
    <text evidence="1 2">Belongs to the calycin superfamily. Lipocalin family.</text>
</comment>
<evidence type="ECO:0000256" key="2">
    <source>
        <dbReference type="PIRNR" id="PIRNR036893"/>
    </source>
</evidence>
<evidence type="ECO:0000259" key="3">
    <source>
        <dbReference type="Pfam" id="PF08212"/>
    </source>
</evidence>
<comment type="subcellular location">
    <subcellularLocation>
        <location evidence="2">Cell outer membrane</location>
    </subcellularLocation>
</comment>
<dbReference type="Pfam" id="PF08212">
    <property type="entry name" value="Lipocalin_2"/>
    <property type="match status" value="1"/>
</dbReference>
<comment type="subunit">
    <text evidence="2">Homodimer.</text>
</comment>
<dbReference type="GO" id="GO:0009279">
    <property type="term" value="C:cell outer membrane"/>
    <property type="evidence" value="ECO:0007669"/>
    <property type="project" value="UniProtKB-SubCell"/>
</dbReference>
<dbReference type="CDD" id="cd19438">
    <property type="entry name" value="lipocalin_Blc-like"/>
    <property type="match status" value="1"/>
</dbReference>
<feature type="domain" description="Lipocalin/cytosolic fatty-acid binding" evidence="3">
    <location>
        <begin position="54"/>
        <end position="195"/>
    </location>
</feature>
<dbReference type="Proteomes" id="UP001245184">
    <property type="component" value="Unassembled WGS sequence"/>
</dbReference>
<dbReference type="EMBL" id="JAVIZN010000002">
    <property type="protein sequence ID" value="MDR6207930.1"/>
    <property type="molecule type" value="Genomic_DNA"/>
</dbReference>
<reference evidence="4 5" key="1">
    <citation type="submission" date="2023-08" db="EMBL/GenBank/DDBJ databases">
        <title>Genome sequencing of plant associated microbes to promote plant fitness in Sorghum bicolor and Oryza sativa.</title>
        <authorList>
            <person name="Coleman-Derr D."/>
        </authorList>
    </citation>
    <scope>NUCLEOTIDE SEQUENCE [LARGE SCALE GENOMIC DNA]</scope>
    <source>
        <strain evidence="4 5">SLBN-33</strain>
    </source>
</reference>
<keyword evidence="2" id="KW-0449">Lipoprotein</keyword>
<keyword evidence="2" id="KW-0446">Lipid-binding</keyword>
<organism evidence="4 5">
    <name type="scientific">Paraburkholderia graminis</name>
    <dbReference type="NCBI Taxonomy" id="60548"/>
    <lineage>
        <taxon>Bacteria</taxon>
        <taxon>Pseudomonadati</taxon>
        <taxon>Pseudomonadota</taxon>
        <taxon>Betaproteobacteria</taxon>
        <taxon>Burkholderiales</taxon>
        <taxon>Burkholderiaceae</taxon>
        <taxon>Paraburkholderia</taxon>
    </lineage>
</organism>
<proteinExistence type="inferred from homology"/>
<dbReference type="PANTHER" id="PTHR10612">
    <property type="entry name" value="APOLIPOPROTEIN D"/>
    <property type="match status" value="1"/>
</dbReference>
<dbReference type="InterPro" id="IPR022271">
    <property type="entry name" value="Lipocalin_ApoD"/>
</dbReference>
<dbReference type="SUPFAM" id="SSF50814">
    <property type="entry name" value="Lipocalins"/>
    <property type="match status" value="1"/>
</dbReference>
<evidence type="ECO:0000313" key="4">
    <source>
        <dbReference type="EMBL" id="MDR6207930.1"/>
    </source>
</evidence>
<evidence type="ECO:0000313" key="5">
    <source>
        <dbReference type="Proteomes" id="UP001245184"/>
    </source>
</evidence>
<comment type="caution">
    <text evidence="4">The sequence shown here is derived from an EMBL/GenBank/DDBJ whole genome shotgun (WGS) entry which is preliminary data.</text>
</comment>
<dbReference type="GO" id="GO:0006950">
    <property type="term" value="P:response to stress"/>
    <property type="evidence" value="ECO:0007669"/>
    <property type="project" value="UniProtKB-ARBA"/>
</dbReference>
<dbReference type="AlphaFoldDB" id="A0ABD5CTF5"/>
<dbReference type="PANTHER" id="PTHR10612:SF34">
    <property type="entry name" value="APOLIPOPROTEIN D"/>
    <property type="match status" value="1"/>
</dbReference>
<sequence>MLNGVVDTNREKTMRIPMACLVAFMAFLTGCVHGPAPEPDAHALVSACTAGAPIDLQRYMGRWYVIADTPFLSEHDYVGNYDEWTLRTDGTIDDKYLGRRHDFNQPVSGSHFVAKAMPGTGNTKWRVALIWPFEVVVVTAYVDPEYRYTIRCMEDGNMVWVLARAPEIDGATYKEMLGRLRAMGFNPDRMRRVPQKAEEIGKPGFR</sequence>
<comment type="function">
    <text evidence="2">Involved in the storage or transport of lipids necessary for membrane maintenance under stressful conditions. Displays a binding preference for lysophospholipids.</text>
</comment>
<dbReference type="InterPro" id="IPR012674">
    <property type="entry name" value="Calycin"/>
</dbReference>
<dbReference type="InterPro" id="IPR000566">
    <property type="entry name" value="Lipocln_cytosolic_FA-bd_dom"/>
</dbReference>
<keyword evidence="2" id="KW-0998">Cell outer membrane</keyword>
<dbReference type="Gene3D" id="2.40.128.20">
    <property type="match status" value="1"/>
</dbReference>
<gene>
    <name evidence="4" type="ORF">QF025_006650</name>
</gene>
<dbReference type="PROSITE" id="PS00213">
    <property type="entry name" value="LIPOCALIN"/>
    <property type="match status" value="1"/>
</dbReference>
<dbReference type="GO" id="GO:0008289">
    <property type="term" value="F:lipid binding"/>
    <property type="evidence" value="ECO:0007669"/>
    <property type="project" value="UniProtKB-UniRule"/>
</dbReference>
<dbReference type="PIRSF" id="PIRSF036893">
    <property type="entry name" value="Lipocalin_ApoD"/>
    <property type="match status" value="1"/>
</dbReference>
<keyword evidence="2" id="KW-0472">Membrane</keyword>
<protein>
    <recommendedName>
        <fullName evidence="2">Outer membrane lipoprotein Blc</fullName>
    </recommendedName>
</protein>
<evidence type="ECO:0000256" key="1">
    <source>
        <dbReference type="ARBA" id="ARBA00006889"/>
    </source>
</evidence>